<feature type="domain" description="Serine hydroxymethyltransferase-like" evidence="4">
    <location>
        <begin position="4"/>
        <end position="144"/>
    </location>
</feature>
<comment type="cofactor">
    <cofactor evidence="2">
        <name>pyridoxal 5'-phosphate</name>
        <dbReference type="ChEBI" id="CHEBI:597326"/>
    </cofactor>
</comment>
<dbReference type="GO" id="GO:0005739">
    <property type="term" value="C:mitochondrion"/>
    <property type="evidence" value="ECO:0007669"/>
    <property type="project" value="TreeGrafter"/>
</dbReference>
<keyword evidence="3" id="KW-0663">Pyridoxal phosphate</keyword>
<dbReference type="SUPFAM" id="SSF53383">
    <property type="entry name" value="PLP-dependent transferases"/>
    <property type="match status" value="1"/>
</dbReference>
<evidence type="ECO:0000313" key="6">
    <source>
        <dbReference type="Proteomes" id="UP001153076"/>
    </source>
</evidence>
<dbReference type="InterPro" id="IPR015424">
    <property type="entry name" value="PyrdxlP-dep_Trfase"/>
</dbReference>
<proteinExistence type="predicted"/>
<dbReference type="InterPro" id="IPR015422">
    <property type="entry name" value="PyrdxlP-dep_Trfase_small"/>
</dbReference>
<dbReference type="GO" id="GO:0046653">
    <property type="term" value="P:tetrahydrofolate metabolic process"/>
    <property type="evidence" value="ECO:0007669"/>
    <property type="project" value="TreeGrafter"/>
</dbReference>
<dbReference type="Pfam" id="PF00464">
    <property type="entry name" value="SHMT"/>
    <property type="match status" value="1"/>
</dbReference>
<dbReference type="InterPro" id="IPR049943">
    <property type="entry name" value="Ser_HO-MeTrfase-like"/>
</dbReference>
<reference evidence="5" key="1">
    <citation type="submission" date="2022-04" db="EMBL/GenBank/DDBJ databases">
        <title>Carnegiea gigantea Genome sequencing and assembly v2.</title>
        <authorList>
            <person name="Copetti D."/>
            <person name="Sanderson M.J."/>
            <person name="Burquez A."/>
            <person name="Wojciechowski M.F."/>
        </authorList>
    </citation>
    <scope>NUCLEOTIDE SEQUENCE</scope>
    <source>
        <strain evidence="5">SGP5-SGP5p</strain>
        <tissue evidence="5">Aerial part</tissue>
    </source>
</reference>
<sequence length="168" mass="18068">MLQVLYDYEDKINQAVFPGLQGGPHNHTITALAVALKQAMTPEYKAYQEQVLSNCSAFAQKLSDLGYELVSGGTDIHLVLVNLRNKGIDGSRVEKVMEAIHIAANKNTVPGDVSAMIPGGIRMGTPALTSRGFVEEDFAKVAEFFDAAVMLALKIKADTKGSFCFSSA</sequence>
<dbReference type="GO" id="GO:0019264">
    <property type="term" value="P:glycine biosynthetic process from serine"/>
    <property type="evidence" value="ECO:0007669"/>
    <property type="project" value="TreeGrafter"/>
</dbReference>
<dbReference type="PANTHER" id="PTHR11680">
    <property type="entry name" value="SERINE HYDROXYMETHYLTRANSFERASE"/>
    <property type="match status" value="1"/>
</dbReference>
<comment type="caution">
    <text evidence="5">The sequence shown here is derived from an EMBL/GenBank/DDBJ whole genome shotgun (WGS) entry which is preliminary data.</text>
</comment>
<dbReference type="EMBL" id="JAKOGI010000139">
    <property type="protein sequence ID" value="KAJ8442612.1"/>
    <property type="molecule type" value="Genomic_DNA"/>
</dbReference>
<protein>
    <recommendedName>
        <fullName evidence="4">Serine hydroxymethyltransferase-like domain-containing protein</fullName>
    </recommendedName>
</protein>
<accession>A0A9Q1KG36</accession>
<evidence type="ECO:0000259" key="4">
    <source>
        <dbReference type="Pfam" id="PF00464"/>
    </source>
</evidence>
<evidence type="ECO:0000256" key="1">
    <source>
        <dbReference type="ARBA" id="ARBA00001528"/>
    </source>
</evidence>
<dbReference type="GO" id="GO:0030170">
    <property type="term" value="F:pyridoxal phosphate binding"/>
    <property type="evidence" value="ECO:0007669"/>
    <property type="project" value="TreeGrafter"/>
</dbReference>
<evidence type="ECO:0000313" key="5">
    <source>
        <dbReference type="EMBL" id="KAJ8442612.1"/>
    </source>
</evidence>
<dbReference type="GO" id="GO:0004372">
    <property type="term" value="F:glycine hydroxymethyltransferase activity"/>
    <property type="evidence" value="ECO:0007669"/>
    <property type="project" value="UniProtKB-EC"/>
</dbReference>
<dbReference type="PANTHER" id="PTHR11680:SF28">
    <property type="entry name" value="SERINE HYDROXYMETHYLTRANSFERASE, MITOCHONDRIAL"/>
    <property type="match status" value="1"/>
</dbReference>
<organism evidence="5 6">
    <name type="scientific">Carnegiea gigantea</name>
    <dbReference type="NCBI Taxonomy" id="171969"/>
    <lineage>
        <taxon>Eukaryota</taxon>
        <taxon>Viridiplantae</taxon>
        <taxon>Streptophyta</taxon>
        <taxon>Embryophyta</taxon>
        <taxon>Tracheophyta</taxon>
        <taxon>Spermatophyta</taxon>
        <taxon>Magnoliopsida</taxon>
        <taxon>eudicotyledons</taxon>
        <taxon>Gunneridae</taxon>
        <taxon>Pentapetalae</taxon>
        <taxon>Caryophyllales</taxon>
        <taxon>Cactineae</taxon>
        <taxon>Cactaceae</taxon>
        <taxon>Cactoideae</taxon>
        <taxon>Echinocereeae</taxon>
        <taxon>Carnegiea</taxon>
    </lineage>
</organism>
<name>A0A9Q1KG36_9CARY</name>
<dbReference type="Proteomes" id="UP001153076">
    <property type="component" value="Unassembled WGS sequence"/>
</dbReference>
<keyword evidence="6" id="KW-1185">Reference proteome</keyword>
<dbReference type="AlphaFoldDB" id="A0A9Q1KG36"/>
<evidence type="ECO:0000256" key="3">
    <source>
        <dbReference type="ARBA" id="ARBA00022898"/>
    </source>
</evidence>
<gene>
    <name evidence="5" type="ORF">Cgig2_026554</name>
</gene>
<dbReference type="InterPro" id="IPR015421">
    <property type="entry name" value="PyrdxlP-dep_Trfase_major"/>
</dbReference>
<dbReference type="Gene3D" id="3.40.640.10">
    <property type="entry name" value="Type I PLP-dependent aspartate aminotransferase-like (Major domain)"/>
    <property type="match status" value="1"/>
</dbReference>
<dbReference type="InterPro" id="IPR039429">
    <property type="entry name" value="SHMT-like_dom"/>
</dbReference>
<comment type="catalytic activity">
    <reaction evidence="1">
        <text>(6R)-5,10-methylene-5,6,7,8-tetrahydrofolate + glycine + H2O = (6S)-5,6,7,8-tetrahydrofolate + L-serine</text>
        <dbReference type="Rhea" id="RHEA:15481"/>
        <dbReference type="ChEBI" id="CHEBI:15377"/>
        <dbReference type="ChEBI" id="CHEBI:15636"/>
        <dbReference type="ChEBI" id="CHEBI:33384"/>
        <dbReference type="ChEBI" id="CHEBI:57305"/>
        <dbReference type="ChEBI" id="CHEBI:57453"/>
        <dbReference type="EC" id="2.1.2.1"/>
    </reaction>
</comment>
<dbReference type="Gene3D" id="3.90.1150.10">
    <property type="entry name" value="Aspartate Aminotransferase, domain 1"/>
    <property type="match status" value="1"/>
</dbReference>
<dbReference type="OrthoDB" id="10265628at2759"/>
<evidence type="ECO:0000256" key="2">
    <source>
        <dbReference type="ARBA" id="ARBA00001933"/>
    </source>
</evidence>